<evidence type="ECO:0000313" key="3">
    <source>
        <dbReference type="EMBL" id="ABB24648.1"/>
    </source>
</evidence>
<evidence type="ECO:0000256" key="2">
    <source>
        <dbReference type="ARBA" id="ARBA00022679"/>
    </source>
</evidence>
<dbReference type="STRING" id="319225.Plut_1794"/>
<protein>
    <submittedName>
        <fullName evidence="3">Heptosyltransferase</fullName>
    </submittedName>
</protein>
<dbReference type="SUPFAM" id="SSF53756">
    <property type="entry name" value="UDP-Glycosyltransferase/glycogen phosphorylase"/>
    <property type="match status" value="1"/>
</dbReference>
<reference evidence="4" key="1">
    <citation type="submission" date="2005-08" db="EMBL/GenBank/DDBJ databases">
        <title>Complete sequence of Pelodictyon luteolum DSM 273.</title>
        <authorList>
            <consortium name="US DOE Joint Genome Institute"/>
            <person name="Copeland A."/>
            <person name="Lucas S."/>
            <person name="Lapidus A."/>
            <person name="Barry K."/>
            <person name="Detter J.C."/>
            <person name="Glavina T."/>
            <person name="Hammon N."/>
            <person name="Israni S."/>
            <person name="Pitluck S."/>
            <person name="Bryant D."/>
            <person name="Schmutz J."/>
            <person name="Larimer F."/>
            <person name="Land M."/>
            <person name="Kyrpides N."/>
            <person name="Ivanova N."/>
            <person name="Richardson P."/>
        </authorList>
    </citation>
    <scope>NUCLEOTIDE SEQUENCE [LARGE SCALE GENOMIC DNA]</scope>
    <source>
        <strain evidence="4">DSM 273 / BCRC 81028 / 2530</strain>
    </source>
</reference>
<name>Q3B1Y3_CHLL3</name>
<dbReference type="CDD" id="cd03789">
    <property type="entry name" value="GT9_LPS_heptosyltransferase"/>
    <property type="match status" value="1"/>
</dbReference>
<evidence type="ECO:0000313" key="4">
    <source>
        <dbReference type="Proteomes" id="UP000002709"/>
    </source>
</evidence>
<dbReference type="GO" id="GO:0008713">
    <property type="term" value="F:ADP-heptose-lipopolysaccharide heptosyltransferase activity"/>
    <property type="evidence" value="ECO:0007669"/>
    <property type="project" value="TreeGrafter"/>
</dbReference>
<organism evidence="3 4">
    <name type="scientific">Chlorobium luteolum (strain DSM 273 / BCRC 81028 / 2530)</name>
    <name type="common">Pelodictyon luteolum</name>
    <dbReference type="NCBI Taxonomy" id="319225"/>
    <lineage>
        <taxon>Bacteria</taxon>
        <taxon>Pseudomonadati</taxon>
        <taxon>Chlorobiota</taxon>
        <taxon>Chlorobiia</taxon>
        <taxon>Chlorobiales</taxon>
        <taxon>Chlorobiaceae</taxon>
        <taxon>Chlorobium/Pelodictyon group</taxon>
        <taxon>Pelodictyon</taxon>
    </lineage>
</organism>
<dbReference type="Proteomes" id="UP000002709">
    <property type="component" value="Chromosome"/>
</dbReference>
<dbReference type="PANTHER" id="PTHR30160">
    <property type="entry name" value="TETRAACYLDISACCHARIDE 4'-KINASE-RELATED"/>
    <property type="match status" value="1"/>
</dbReference>
<gene>
    <name evidence="3" type="ordered locus">Plut_1794</name>
</gene>
<dbReference type="InterPro" id="IPR002201">
    <property type="entry name" value="Glyco_trans_9"/>
</dbReference>
<dbReference type="Gene3D" id="3.40.50.2000">
    <property type="entry name" value="Glycogen Phosphorylase B"/>
    <property type="match status" value="2"/>
</dbReference>
<dbReference type="AlphaFoldDB" id="Q3B1Y3"/>
<keyword evidence="4" id="KW-1185">Reference proteome</keyword>
<dbReference type="CAZy" id="GT9">
    <property type="family name" value="Glycosyltransferase Family 9"/>
</dbReference>
<dbReference type="KEGG" id="plt:Plut_1794"/>
<dbReference type="GO" id="GO:0005829">
    <property type="term" value="C:cytosol"/>
    <property type="evidence" value="ECO:0007669"/>
    <property type="project" value="TreeGrafter"/>
</dbReference>
<evidence type="ECO:0000256" key="1">
    <source>
        <dbReference type="ARBA" id="ARBA00022676"/>
    </source>
</evidence>
<accession>Q3B1Y3</accession>
<keyword evidence="2 3" id="KW-0808">Transferase</keyword>
<dbReference type="Pfam" id="PF01075">
    <property type="entry name" value="Glyco_transf_9"/>
    <property type="match status" value="1"/>
</dbReference>
<dbReference type="GO" id="GO:0009244">
    <property type="term" value="P:lipopolysaccharide core region biosynthetic process"/>
    <property type="evidence" value="ECO:0007669"/>
    <property type="project" value="TreeGrafter"/>
</dbReference>
<dbReference type="PANTHER" id="PTHR30160:SF1">
    <property type="entry name" value="LIPOPOLYSACCHARIDE 1,2-N-ACETYLGLUCOSAMINETRANSFERASE-RELATED"/>
    <property type="match status" value="1"/>
</dbReference>
<dbReference type="EMBL" id="CP000096">
    <property type="protein sequence ID" value="ABB24648.1"/>
    <property type="molecule type" value="Genomic_DNA"/>
</dbReference>
<dbReference type="eggNOG" id="COG0859">
    <property type="taxonomic scope" value="Bacteria"/>
</dbReference>
<proteinExistence type="predicted"/>
<dbReference type="HOGENOM" id="CLU_048538_0_0_10"/>
<keyword evidence="1" id="KW-0328">Glycosyltransferase</keyword>
<sequence>MQKHTAPIASTPKSIVVLARECYGDAIMQTPLIATLRQTYPASAIYVVAFTRIICDFFSSDSNVTATYHAKRDLHRYFFKFLLKKYDVLFNPKDHPSTTFNLNARLIRARFKVGLRNNGNEELYDYLLDIPKSTHESIRNLSLMQALGHHEITPCRPYIPTMPVSDEINTFLAELPDRQYVGINISTGTPGGHRTIEQWSDLIKSFPGERFVIFSAPGDLNEKRLIEQPHKNVVPSPATKNLYEVSAVVRKLRFLVTPDTSLVHIAACSDTPLVAMYRHNPGDSQAYAPLSTLQEVIVSPTPEVVDIDTASVTAGVTRMHQNTAENSKQ</sequence>
<dbReference type="InterPro" id="IPR051199">
    <property type="entry name" value="LPS_LOS_Heptosyltrfase"/>
</dbReference>
<dbReference type="OrthoDB" id="9797795at2"/>
<dbReference type="RefSeq" id="WP_011358520.1">
    <property type="nucleotide sequence ID" value="NC_007512.1"/>
</dbReference>